<dbReference type="GO" id="GO:0047444">
    <property type="term" value="F:N-acylneuraminate-9-phosphate synthase activity"/>
    <property type="evidence" value="ECO:0007669"/>
    <property type="project" value="TreeGrafter"/>
</dbReference>
<proteinExistence type="predicted"/>
<reference evidence="2" key="1">
    <citation type="submission" date="2018-05" db="EMBL/GenBank/DDBJ databases">
        <authorList>
            <person name="Lanie J.A."/>
            <person name="Ng W.-L."/>
            <person name="Kazmierczak K.M."/>
            <person name="Andrzejewski T.M."/>
            <person name="Davidsen T.M."/>
            <person name="Wayne K.J."/>
            <person name="Tettelin H."/>
            <person name="Glass J.I."/>
            <person name="Rusch D."/>
            <person name="Podicherti R."/>
            <person name="Tsui H.-C.T."/>
            <person name="Winkler M.E."/>
        </authorList>
    </citation>
    <scope>NUCLEOTIDE SEQUENCE</scope>
</reference>
<dbReference type="Pfam" id="PF03102">
    <property type="entry name" value="NeuB"/>
    <property type="match status" value="1"/>
</dbReference>
<dbReference type="PANTHER" id="PTHR42966">
    <property type="entry name" value="N-ACETYLNEURAMINATE SYNTHASE"/>
    <property type="match status" value="1"/>
</dbReference>
<dbReference type="InterPro" id="IPR051690">
    <property type="entry name" value="PseI-like"/>
</dbReference>
<feature type="domain" description="PseI/NeuA/B-like" evidence="1">
    <location>
        <begin position="34"/>
        <end position="134"/>
    </location>
</feature>
<dbReference type="AlphaFoldDB" id="A0A382QIT1"/>
<dbReference type="PANTHER" id="PTHR42966:SF1">
    <property type="entry name" value="SIALIC ACID SYNTHASE"/>
    <property type="match status" value="1"/>
</dbReference>
<dbReference type="Gene3D" id="3.20.20.70">
    <property type="entry name" value="Aldolase class I"/>
    <property type="match status" value="1"/>
</dbReference>
<evidence type="ECO:0000259" key="1">
    <source>
        <dbReference type="Pfam" id="PF03102"/>
    </source>
</evidence>
<evidence type="ECO:0000313" key="2">
    <source>
        <dbReference type="EMBL" id="SVC84171.1"/>
    </source>
</evidence>
<dbReference type="InterPro" id="IPR013785">
    <property type="entry name" value="Aldolase_TIM"/>
</dbReference>
<accession>A0A382QIT1</accession>
<sequence length="136" mass="15727">MNFKNNYLTDSDEIYFITEIGINHNGVFNLALEMIDESKKAGAKAVKFQKRDPSCLLLEGIEIETPTGYLSQNANDLPDESKAFGTWNYPDIRLEFTDEQHLELWRYSEKLGLDYIISPWDENSLEFLVKNKAKVI</sequence>
<name>A0A382QIT1_9ZZZZ</name>
<organism evidence="2">
    <name type="scientific">marine metagenome</name>
    <dbReference type="NCBI Taxonomy" id="408172"/>
    <lineage>
        <taxon>unclassified sequences</taxon>
        <taxon>metagenomes</taxon>
        <taxon>ecological metagenomes</taxon>
    </lineage>
</organism>
<protein>
    <recommendedName>
        <fullName evidence="1">PseI/NeuA/B-like domain-containing protein</fullName>
    </recommendedName>
</protein>
<dbReference type="InterPro" id="IPR013132">
    <property type="entry name" value="PseI/NeuA/B-like_N"/>
</dbReference>
<dbReference type="GO" id="GO:0016051">
    <property type="term" value="P:carbohydrate biosynthetic process"/>
    <property type="evidence" value="ECO:0007669"/>
    <property type="project" value="InterPro"/>
</dbReference>
<dbReference type="SUPFAM" id="SSF51569">
    <property type="entry name" value="Aldolase"/>
    <property type="match status" value="1"/>
</dbReference>
<dbReference type="EMBL" id="UINC01114101">
    <property type="protein sequence ID" value="SVC84171.1"/>
    <property type="molecule type" value="Genomic_DNA"/>
</dbReference>
<feature type="non-terminal residue" evidence="2">
    <location>
        <position position="136"/>
    </location>
</feature>
<gene>
    <name evidence="2" type="ORF">METZ01_LOCUS337025</name>
</gene>